<evidence type="ECO:0000256" key="1">
    <source>
        <dbReference type="SAM" id="MobiDB-lite"/>
    </source>
</evidence>
<dbReference type="EMBL" id="QZEY01000027">
    <property type="protein sequence ID" value="RJL21091.1"/>
    <property type="molecule type" value="Genomic_DNA"/>
</dbReference>
<feature type="compositionally biased region" description="Low complexity" evidence="1">
    <location>
        <begin position="78"/>
        <end position="93"/>
    </location>
</feature>
<accession>A0A3A4AJQ2</accession>
<name>A0A3A4AJQ2_9ACTN</name>
<organism evidence="2 3">
    <name type="scientific">Bailinhaonella thermotolerans</name>
    <dbReference type="NCBI Taxonomy" id="1070861"/>
    <lineage>
        <taxon>Bacteria</taxon>
        <taxon>Bacillati</taxon>
        <taxon>Actinomycetota</taxon>
        <taxon>Actinomycetes</taxon>
        <taxon>Streptosporangiales</taxon>
        <taxon>Streptosporangiaceae</taxon>
        <taxon>Bailinhaonella</taxon>
    </lineage>
</organism>
<feature type="region of interest" description="Disordered" evidence="1">
    <location>
        <begin position="47"/>
        <end position="93"/>
    </location>
</feature>
<dbReference type="AlphaFoldDB" id="A0A3A4AJQ2"/>
<reference evidence="2 3" key="1">
    <citation type="submission" date="2018-09" db="EMBL/GenBank/DDBJ databases">
        <title>YIM 75507 draft genome.</title>
        <authorList>
            <person name="Tang S."/>
            <person name="Feng Y."/>
        </authorList>
    </citation>
    <scope>NUCLEOTIDE SEQUENCE [LARGE SCALE GENOMIC DNA]</scope>
    <source>
        <strain evidence="2 3">YIM 75507</strain>
    </source>
</reference>
<dbReference type="Proteomes" id="UP000265768">
    <property type="component" value="Unassembled WGS sequence"/>
</dbReference>
<keyword evidence="3" id="KW-1185">Reference proteome</keyword>
<comment type="caution">
    <text evidence="2">The sequence shown here is derived from an EMBL/GenBank/DDBJ whole genome shotgun (WGS) entry which is preliminary data.</text>
</comment>
<sequence>MVWVDLDTAARWAAVSRKTVERWVRERRLVSRPGPGGRQVRLERVMAVESERRASRRRGRPGARPGGGLISGPEAGPAASVSERSVSSEGEAP</sequence>
<evidence type="ECO:0008006" key="4">
    <source>
        <dbReference type="Google" id="ProtNLM"/>
    </source>
</evidence>
<evidence type="ECO:0000313" key="2">
    <source>
        <dbReference type="EMBL" id="RJL21091.1"/>
    </source>
</evidence>
<evidence type="ECO:0000313" key="3">
    <source>
        <dbReference type="Proteomes" id="UP000265768"/>
    </source>
</evidence>
<gene>
    <name evidence="2" type="ORF">D5H75_38420</name>
</gene>
<protein>
    <recommendedName>
        <fullName evidence="4">Helix-turn-helix domain-containing protein</fullName>
    </recommendedName>
</protein>
<proteinExistence type="predicted"/>